<protein>
    <submittedName>
        <fullName evidence="1">Uncharacterized protein</fullName>
    </submittedName>
</protein>
<dbReference type="HOGENOM" id="CLU_2166758_0_0_3"/>
<keyword evidence="2" id="KW-1185">Reference proteome</keyword>
<evidence type="ECO:0000313" key="2">
    <source>
        <dbReference type="Proteomes" id="UP000010472"/>
    </source>
</evidence>
<dbReference type="EMBL" id="CP003620">
    <property type="protein sequence ID" value="AFZ11813.1"/>
    <property type="molecule type" value="Genomic_DNA"/>
</dbReference>
<organism evidence="1 2">
    <name type="scientific">Crinalium epipsammum PCC 9333</name>
    <dbReference type="NCBI Taxonomy" id="1173022"/>
    <lineage>
        <taxon>Bacteria</taxon>
        <taxon>Bacillati</taxon>
        <taxon>Cyanobacteriota</taxon>
        <taxon>Cyanophyceae</taxon>
        <taxon>Gomontiellales</taxon>
        <taxon>Gomontiellaceae</taxon>
        <taxon>Crinalium</taxon>
    </lineage>
</organism>
<dbReference type="Proteomes" id="UP000010472">
    <property type="component" value="Chromosome"/>
</dbReference>
<name>K9VUM5_9CYAN</name>
<accession>K9VUM5</accession>
<gene>
    <name evidence="1" type="ORF">Cri9333_0898</name>
</gene>
<dbReference type="KEGG" id="cep:Cri9333_0898"/>
<evidence type="ECO:0000313" key="1">
    <source>
        <dbReference type="EMBL" id="AFZ11813.1"/>
    </source>
</evidence>
<dbReference type="AlphaFoldDB" id="K9VUM5"/>
<reference evidence="1 2" key="1">
    <citation type="submission" date="2012-06" db="EMBL/GenBank/DDBJ databases">
        <title>Finished chromosome of genome of Crinalium epipsammum PCC 9333.</title>
        <authorList>
            <consortium name="US DOE Joint Genome Institute"/>
            <person name="Gugger M."/>
            <person name="Coursin T."/>
            <person name="Rippka R."/>
            <person name="Tandeau De Marsac N."/>
            <person name="Huntemann M."/>
            <person name="Wei C.-L."/>
            <person name="Han J."/>
            <person name="Detter J.C."/>
            <person name="Han C."/>
            <person name="Tapia R."/>
            <person name="Davenport K."/>
            <person name="Daligault H."/>
            <person name="Erkkila T."/>
            <person name="Gu W."/>
            <person name="Munk A.C.C."/>
            <person name="Teshima H."/>
            <person name="Xu Y."/>
            <person name="Chain P."/>
            <person name="Chen A."/>
            <person name="Krypides N."/>
            <person name="Mavromatis K."/>
            <person name="Markowitz V."/>
            <person name="Szeto E."/>
            <person name="Ivanova N."/>
            <person name="Mikhailova N."/>
            <person name="Ovchinnikova G."/>
            <person name="Pagani I."/>
            <person name="Pati A."/>
            <person name="Goodwin L."/>
            <person name="Peters L."/>
            <person name="Pitluck S."/>
            <person name="Woyke T."/>
            <person name="Kerfeld C."/>
        </authorList>
    </citation>
    <scope>NUCLEOTIDE SEQUENCE [LARGE SCALE GENOMIC DNA]</scope>
    <source>
        <strain evidence="1 2">PCC 9333</strain>
    </source>
</reference>
<sequence length="110" mass="12516">MHRPHLIGKPMIASIWKTLKDAEQKSTHPDNECEISNCDAAKTINKRQQFKAALNAEPQTCIMCSGLLLRHVRQNGLYWVCTSCRQEVPIILSQQLPRHTRPQPAVAFAR</sequence>
<proteinExistence type="predicted"/>